<dbReference type="AlphaFoldDB" id="D5BWT1"/>
<name>D5BWT1_NITHN</name>
<reference evidence="2" key="1">
    <citation type="submission" date="2010-04" db="EMBL/GenBank/DDBJ databases">
        <title>Complete genome sequence of Nitrosococcus halophilus Nc4, a salt-adapted, aerobic obligate ammonia-oxidizing sulfur purple bacterium.</title>
        <authorList>
            <consortium name="US DOE Joint Genome Institute"/>
            <person name="Campbell M.A."/>
            <person name="Malfatti S.A."/>
            <person name="Chain P.S.G."/>
            <person name="Heidelberg J.F."/>
            <person name="Ward B.B."/>
            <person name="Klotz M.G."/>
        </authorList>
    </citation>
    <scope>NUCLEOTIDE SEQUENCE [LARGE SCALE GENOMIC DNA]</scope>
    <source>
        <strain evidence="2">Nc4</strain>
    </source>
</reference>
<proteinExistence type="predicted"/>
<protein>
    <submittedName>
        <fullName evidence="1">Uncharacterized protein</fullName>
    </submittedName>
</protein>
<evidence type="ECO:0000313" key="2">
    <source>
        <dbReference type="Proteomes" id="UP000001844"/>
    </source>
</evidence>
<sequence>MGIDGAWFLKFGVEQMGEYGYPLLNGLLKL</sequence>
<dbReference type="HOGENOM" id="CLU_3404545_0_0_6"/>
<organism evidence="1 2">
    <name type="scientific">Nitrosococcus halophilus (strain Nc4)</name>
    <dbReference type="NCBI Taxonomy" id="472759"/>
    <lineage>
        <taxon>Bacteria</taxon>
        <taxon>Pseudomonadati</taxon>
        <taxon>Pseudomonadota</taxon>
        <taxon>Gammaproteobacteria</taxon>
        <taxon>Chromatiales</taxon>
        <taxon>Chromatiaceae</taxon>
        <taxon>Nitrosococcus</taxon>
    </lineage>
</organism>
<keyword evidence="2" id="KW-1185">Reference proteome</keyword>
<gene>
    <name evidence="1" type="ordered locus">Nhal_0630</name>
</gene>
<accession>D5BWT1</accession>
<dbReference type="STRING" id="472759.Nhal_0630"/>
<dbReference type="EMBL" id="CP001798">
    <property type="protein sequence ID" value="ADE13812.1"/>
    <property type="molecule type" value="Genomic_DNA"/>
</dbReference>
<dbReference type="Proteomes" id="UP000001844">
    <property type="component" value="Chromosome"/>
</dbReference>
<evidence type="ECO:0000313" key="1">
    <source>
        <dbReference type="EMBL" id="ADE13812.1"/>
    </source>
</evidence>
<dbReference type="KEGG" id="nhl:Nhal_0630"/>